<feature type="coiled-coil region" evidence="12">
    <location>
        <begin position="931"/>
        <end position="981"/>
    </location>
</feature>
<evidence type="ECO:0000256" key="9">
    <source>
        <dbReference type="ARBA" id="ARBA00023203"/>
    </source>
</evidence>
<dbReference type="Gene3D" id="1.10.150.50">
    <property type="entry name" value="Transcription Factor, Ets-1"/>
    <property type="match status" value="1"/>
</dbReference>
<evidence type="ECO:0000256" key="2">
    <source>
        <dbReference type="ARBA" id="ARBA00004134"/>
    </source>
</evidence>
<feature type="compositionally biased region" description="Basic and acidic residues" evidence="13">
    <location>
        <begin position="395"/>
        <end position="426"/>
    </location>
</feature>
<keyword evidence="6 11" id="KW-0728">SH3 domain</keyword>
<dbReference type="Pfam" id="PF00018">
    <property type="entry name" value="SH3_1"/>
    <property type="match status" value="2"/>
</dbReference>
<feature type="region of interest" description="Disordered" evidence="13">
    <location>
        <begin position="563"/>
        <end position="591"/>
    </location>
</feature>
<dbReference type="PROSITE" id="PS50002">
    <property type="entry name" value="SH3"/>
    <property type="match status" value="3"/>
</dbReference>
<dbReference type="SMART" id="SM00326">
    <property type="entry name" value="SH3"/>
    <property type="match status" value="3"/>
</dbReference>
<dbReference type="InterPro" id="IPR035800">
    <property type="entry name" value="Sla1_SH3_1"/>
</dbReference>
<dbReference type="GO" id="GO:0010008">
    <property type="term" value="C:endosome membrane"/>
    <property type="evidence" value="ECO:0007669"/>
    <property type="project" value="UniProtKB-SubCell"/>
</dbReference>
<dbReference type="Pfam" id="PF24081">
    <property type="entry name" value="PH_SLA1"/>
    <property type="match status" value="1"/>
</dbReference>
<dbReference type="GO" id="GO:0030833">
    <property type="term" value="P:regulation of actin filament polymerization"/>
    <property type="evidence" value="ECO:0007669"/>
    <property type="project" value="TreeGrafter"/>
</dbReference>
<dbReference type="GO" id="GO:0030479">
    <property type="term" value="C:actin cortical patch"/>
    <property type="evidence" value="ECO:0007669"/>
    <property type="project" value="UniProtKB-SubCell"/>
</dbReference>
<feature type="compositionally biased region" description="Basic and acidic residues" evidence="13">
    <location>
        <begin position="439"/>
        <end position="457"/>
    </location>
</feature>
<evidence type="ECO:0000256" key="5">
    <source>
        <dbReference type="ARBA" id="ARBA00020357"/>
    </source>
</evidence>
<evidence type="ECO:0000256" key="10">
    <source>
        <dbReference type="ARBA" id="ARBA00023212"/>
    </source>
</evidence>
<dbReference type="AlphaFoldDB" id="A0A8H7BL09"/>
<feature type="compositionally biased region" description="Low complexity" evidence="13">
    <location>
        <begin position="459"/>
        <end position="471"/>
    </location>
</feature>
<gene>
    <name evidence="15" type="primary">SLA1_1</name>
    <name evidence="15" type="ORF">EC973_000908</name>
</gene>
<evidence type="ECO:0000256" key="6">
    <source>
        <dbReference type="ARBA" id="ARBA00022443"/>
    </source>
</evidence>
<evidence type="ECO:0000256" key="4">
    <source>
        <dbReference type="ARBA" id="ARBA00007948"/>
    </source>
</evidence>
<dbReference type="Proteomes" id="UP000605846">
    <property type="component" value="Unassembled WGS sequence"/>
</dbReference>
<comment type="caution">
    <text evidence="15">The sequence shown here is derived from an EMBL/GenBank/DDBJ whole genome shotgun (WGS) entry which is preliminary data.</text>
</comment>
<protein>
    <recommendedName>
        <fullName evidence="5">Actin cytoskeleton-regulatory complex protein SLA1</fullName>
    </recommendedName>
</protein>
<dbReference type="PRINTS" id="PR00452">
    <property type="entry name" value="SH3DOMAIN"/>
</dbReference>
<name>A0A8H7BL09_9FUNG</name>
<evidence type="ECO:0000259" key="14">
    <source>
        <dbReference type="PROSITE" id="PS50002"/>
    </source>
</evidence>
<feature type="region of interest" description="Disordered" evidence="13">
    <location>
        <begin position="371"/>
        <end position="497"/>
    </location>
</feature>
<dbReference type="EMBL" id="JABAYA010000117">
    <property type="protein sequence ID" value="KAF7724531.1"/>
    <property type="molecule type" value="Genomic_DNA"/>
</dbReference>
<comment type="similarity">
    <text evidence="4">Belongs to the SLA1 family.</text>
</comment>
<feature type="region of interest" description="Disordered" evidence="13">
    <location>
        <begin position="264"/>
        <end position="303"/>
    </location>
</feature>
<keyword evidence="10" id="KW-0206">Cytoskeleton</keyword>
<dbReference type="Gene3D" id="2.30.30.40">
    <property type="entry name" value="SH3 Domains"/>
    <property type="match status" value="3"/>
</dbReference>
<dbReference type="InterPro" id="IPR056996">
    <property type="entry name" value="PH_SLA1"/>
</dbReference>
<evidence type="ECO:0000313" key="15">
    <source>
        <dbReference type="EMBL" id="KAF7724531.1"/>
    </source>
</evidence>
<dbReference type="GO" id="GO:0005886">
    <property type="term" value="C:plasma membrane"/>
    <property type="evidence" value="ECO:0007669"/>
    <property type="project" value="UniProtKB-SubCell"/>
</dbReference>
<feature type="compositionally biased region" description="Polar residues" evidence="13">
    <location>
        <begin position="697"/>
        <end position="707"/>
    </location>
</feature>
<evidence type="ECO:0000256" key="1">
    <source>
        <dbReference type="ARBA" id="ARBA00004125"/>
    </source>
</evidence>
<feature type="domain" description="SH3" evidence="14">
    <location>
        <begin position="69"/>
        <end position="127"/>
    </location>
</feature>
<keyword evidence="12" id="KW-0175">Coiled coil</keyword>
<feature type="region of interest" description="Disordered" evidence="13">
    <location>
        <begin position="1115"/>
        <end position="1149"/>
    </location>
</feature>
<feature type="compositionally biased region" description="Polar residues" evidence="13">
    <location>
        <begin position="1125"/>
        <end position="1149"/>
    </location>
</feature>
<dbReference type="PANTHER" id="PTHR15735:SF21">
    <property type="entry name" value="PROTEIN NERVOUS WRECK"/>
    <property type="match status" value="1"/>
</dbReference>
<dbReference type="GO" id="GO:0006897">
    <property type="term" value="P:endocytosis"/>
    <property type="evidence" value="ECO:0007669"/>
    <property type="project" value="UniProtKB-KW"/>
</dbReference>
<feature type="compositionally biased region" description="Polar residues" evidence="13">
    <location>
        <begin position="268"/>
        <end position="296"/>
    </location>
</feature>
<dbReference type="Pfam" id="PF03983">
    <property type="entry name" value="SHD1"/>
    <property type="match status" value="1"/>
</dbReference>
<evidence type="ECO:0000256" key="8">
    <source>
        <dbReference type="ARBA" id="ARBA00022753"/>
    </source>
</evidence>
<feature type="region of interest" description="Disordered" evidence="13">
    <location>
        <begin position="128"/>
        <end position="164"/>
    </location>
</feature>
<dbReference type="GO" id="GO:0042802">
    <property type="term" value="F:identical protein binding"/>
    <property type="evidence" value="ECO:0007669"/>
    <property type="project" value="InterPro"/>
</dbReference>
<accession>A0A8H7BL09</accession>
<dbReference type="GO" id="GO:0003779">
    <property type="term" value="F:actin binding"/>
    <property type="evidence" value="ECO:0007669"/>
    <property type="project" value="UniProtKB-KW"/>
</dbReference>
<organism evidence="15 16">
    <name type="scientific">Apophysomyces ossiformis</name>
    <dbReference type="NCBI Taxonomy" id="679940"/>
    <lineage>
        <taxon>Eukaryota</taxon>
        <taxon>Fungi</taxon>
        <taxon>Fungi incertae sedis</taxon>
        <taxon>Mucoromycota</taxon>
        <taxon>Mucoromycotina</taxon>
        <taxon>Mucoromycetes</taxon>
        <taxon>Mucorales</taxon>
        <taxon>Mucorineae</taxon>
        <taxon>Mucoraceae</taxon>
        <taxon>Apophysomyces</taxon>
    </lineage>
</organism>
<dbReference type="InterPro" id="IPR001452">
    <property type="entry name" value="SH3_domain"/>
</dbReference>
<feature type="domain" description="SH3" evidence="14">
    <location>
        <begin position="306"/>
        <end position="367"/>
    </location>
</feature>
<dbReference type="GO" id="GO:0030674">
    <property type="term" value="F:protein-macromolecule adaptor activity"/>
    <property type="evidence" value="ECO:0007669"/>
    <property type="project" value="InterPro"/>
</dbReference>
<dbReference type="PANTHER" id="PTHR15735">
    <property type="entry name" value="FCH AND DOUBLE SH3 DOMAINS PROTEIN"/>
    <property type="match status" value="1"/>
</dbReference>
<dbReference type="InterPro" id="IPR013761">
    <property type="entry name" value="SAM/pointed_sf"/>
</dbReference>
<evidence type="ECO:0000256" key="11">
    <source>
        <dbReference type="PROSITE-ProRule" id="PRU00192"/>
    </source>
</evidence>
<keyword evidence="7" id="KW-0254">Endocytosis</keyword>
<dbReference type="Gene3D" id="2.30.30.700">
    <property type="entry name" value="SLA1 homology domain 1"/>
    <property type="match status" value="1"/>
</dbReference>
<evidence type="ECO:0000256" key="7">
    <source>
        <dbReference type="ARBA" id="ARBA00022583"/>
    </source>
</evidence>
<dbReference type="InterPro" id="IPR007131">
    <property type="entry name" value="SHD1"/>
</dbReference>
<keyword evidence="10" id="KW-0963">Cytoplasm</keyword>
<dbReference type="CDD" id="cd11773">
    <property type="entry name" value="SH3_Sla1p_1"/>
    <property type="match status" value="1"/>
</dbReference>
<evidence type="ECO:0000256" key="12">
    <source>
        <dbReference type="SAM" id="Coils"/>
    </source>
</evidence>
<keyword evidence="16" id="KW-1185">Reference proteome</keyword>
<feature type="domain" description="SH3" evidence="14">
    <location>
        <begin position="2"/>
        <end position="68"/>
    </location>
</feature>
<keyword evidence="8" id="KW-0967">Endosome</keyword>
<evidence type="ECO:0000313" key="16">
    <source>
        <dbReference type="Proteomes" id="UP000605846"/>
    </source>
</evidence>
<dbReference type="SUPFAM" id="SSF50044">
    <property type="entry name" value="SH3-domain"/>
    <property type="match status" value="3"/>
</dbReference>
<reference evidence="15" key="1">
    <citation type="submission" date="2020-01" db="EMBL/GenBank/DDBJ databases">
        <title>Genome Sequencing of Three Apophysomyces-Like Fungal Strains Confirms a Novel Fungal Genus in the Mucoromycota with divergent Burkholderia-like Endosymbiotic Bacteria.</title>
        <authorList>
            <person name="Stajich J.E."/>
            <person name="Macias A.M."/>
            <person name="Carter-House D."/>
            <person name="Lovett B."/>
            <person name="Kasson L.R."/>
            <person name="Berry K."/>
            <person name="Grigoriev I."/>
            <person name="Chang Y."/>
            <person name="Spatafora J."/>
            <person name="Kasson M.T."/>
        </authorList>
    </citation>
    <scope>NUCLEOTIDE SEQUENCE</scope>
    <source>
        <strain evidence="15">NRRL A-21654</strain>
    </source>
</reference>
<feature type="compositionally biased region" description="Polar residues" evidence="13">
    <location>
        <begin position="804"/>
        <end position="825"/>
    </location>
</feature>
<dbReference type="Pfam" id="PF14604">
    <property type="entry name" value="SH3_9"/>
    <property type="match status" value="1"/>
</dbReference>
<evidence type="ECO:0000256" key="3">
    <source>
        <dbReference type="ARBA" id="ARBA00004413"/>
    </source>
</evidence>
<sequence length="1149" mass="128667">MKYVQVCQALYDYESRTPDELTIRENDILYVLEKEDEDWWRAELKQHSDEAPGLVGLVPASYLTECRSIGKVYAEYSYTAQQEEELTFDEGDEMDLLERDDPDWYLVKLKNGLIGLVPSNYVQSFEPTANAEQQQAHPVVEPSVPPPARETVDNRASPTVTEDDAQSWTVHEYDQAKKKKKKGKGNILIGNGMICYGSETDKALPVQQYPILDVSKYLFDGKNLHIEISGTKSAVFDLQASSKSEAKAILVKITDSRKVAQAAATRVNPHSNQATERTEAYTSESNGSNEPIQTEPSIPAEEEATVQPKWAIILYSFDAESDEELTVHENEQVMVLNSARADGWWQVENINGQSGIVPSSYVQFHEDYNTSTSDVDVSRGTEAQRQQSEEEEQERESQRIEEQERLRLEKIRHKEEQQQRDEEERERRKKIQEAAQRAEAARQRQIEESYRRKEAQRRASVAQQTSVSSQSLDYDSHGPLSRSLSVHTELTKPNREKVRTWTDRSGAFKVDAEFLSYYDGKLRLHKLNGVKIDVPLEKMSIDDIRWVEKSTGRNILKEKEATTKIESATEKTPPMPRRPEPARSSVPPPKEEKKINLNWDWFDWFMLIGIPMESALIYASAFKADKLDDSDITKLTHKQMKTLGVKEKHVRRIERYIETENPEPPSDEENEATQRNSDDKQKQISADEELAKKLQRDWNQSPSSPTKVTRAKPAVSAPKEVHPDLLEFIGTKFTSEPGSIDEAPKNKQNPTSSDLIGFEDDAWTPRPVSKAAQSRSPNVEVATTAAVSPPSPPPPPTASSASAQTILQATQPTGSLATRPSTVSAGTAPPEQRPVSALRQTADPPVAQQSTGPVQPSAVNQPSQYQIQEFDHTGISNYTTLPSQQISVPQRAQTAPYPVVGSSIMQSGSPSATVAVQQQPLTTGLVHQHTNQAAQWQLQQQQLQLQQLQQEQQLQQQQIQHQQLQQQQLQLQLQLQQQQQQQIQVQPTGYSQPWQAHQLQPQMTGHSNTLQTQQMAGPTTSANTYQTAAVPFTSMQQPSLITSSAAGQQPFQPSTMTGYSGYSNMQRSNTISGTIAAQPTGMRNWQSATPQNPFGSPTISPLNPQITGLQYSTPNMNAFVKDPTIQPQPNFLQPQMTGIPQQQGVAASR</sequence>
<comment type="subcellular location">
    <subcellularLocation>
        <location evidence="3">Cell membrane</location>
        <topology evidence="3">Peripheral membrane protein</topology>
        <orientation evidence="3">Cytoplasmic side</orientation>
    </subcellularLocation>
    <subcellularLocation>
        <location evidence="2">Cytoplasm</location>
        <location evidence="2">Cytoskeleton</location>
        <location evidence="2">Actin patch</location>
    </subcellularLocation>
    <subcellularLocation>
        <location evidence="1">Endosome membrane</location>
        <topology evidence="1">Peripheral membrane protein</topology>
        <orientation evidence="1">Cytoplasmic side</orientation>
    </subcellularLocation>
</comment>
<feature type="compositionally biased region" description="Polar residues" evidence="13">
    <location>
        <begin position="847"/>
        <end position="862"/>
    </location>
</feature>
<proteinExistence type="inferred from homology"/>
<dbReference type="GO" id="GO:0043130">
    <property type="term" value="F:ubiquitin binding"/>
    <property type="evidence" value="ECO:0007669"/>
    <property type="project" value="InterPro"/>
</dbReference>
<keyword evidence="9" id="KW-0009">Actin-binding</keyword>
<evidence type="ECO:0000256" key="13">
    <source>
        <dbReference type="SAM" id="MobiDB-lite"/>
    </source>
</evidence>
<dbReference type="OrthoDB" id="5971719at2759"/>
<dbReference type="InterPro" id="IPR036028">
    <property type="entry name" value="SH3-like_dom_sf"/>
</dbReference>
<feature type="region of interest" description="Disordered" evidence="13">
    <location>
        <begin position="656"/>
        <end position="862"/>
    </location>
</feature>